<dbReference type="GO" id="GO:0017057">
    <property type="term" value="F:6-phosphogluconolactonase activity"/>
    <property type="evidence" value="ECO:0007669"/>
    <property type="project" value="TreeGrafter"/>
</dbReference>
<dbReference type="EMBL" id="PDXD01000014">
    <property type="protein sequence ID" value="RYN75612.1"/>
    <property type="molecule type" value="Genomic_DNA"/>
</dbReference>
<proteinExistence type="inferred from homology"/>
<dbReference type="InterPro" id="IPR011008">
    <property type="entry name" value="Dimeric_a/b-barrel"/>
</dbReference>
<dbReference type="InterPro" id="IPR000073">
    <property type="entry name" value="AB_hydrolase_1"/>
</dbReference>
<evidence type="ECO:0000256" key="4">
    <source>
        <dbReference type="ARBA" id="ARBA00005668"/>
    </source>
</evidence>
<dbReference type="InterPro" id="IPR015943">
    <property type="entry name" value="WD40/YVTN_repeat-like_dom_sf"/>
</dbReference>
<comment type="caution">
    <text evidence="9">The sequence shown here is derived from an EMBL/GenBank/DDBJ whole genome shotgun (WGS) entry which is preliminary data.</text>
</comment>
<comment type="similarity">
    <text evidence="4">Belongs to the AB hydrolase superfamily. AKT2 hydrolase family.</text>
</comment>
<dbReference type="SUPFAM" id="SSF54909">
    <property type="entry name" value="Dimeric alpha+beta barrel"/>
    <property type="match status" value="1"/>
</dbReference>
<dbReference type="PANTHER" id="PTHR30344">
    <property type="entry name" value="6-PHOSPHOGLUCONOLACTONASE-RELATED"/>
    <property type="match status" value="1"/>
</dbReference>
<dbReference type="GO" id="GO:0005777">
    <property type="term" value="C:peroxisome"/>
    <property type="evidence" value="ECO:0007669"/>
    <property type="project" value="UniProtKB-SubCell"/>
</dbReference>
<evidence type="ECO:0000256" key="1">
    <source>
        <dbReference type="ARBA" id="ARBA00004275"/>
    </source>
</evidence>
<keyword evidence="5" id="KW-0843">Virulence</keyword>
<dbReference type="Pfam" id="PF10282">
    <property type="entry name" value="Lactonase"/>
    <property type="match status" value="1"/>
</dbReference>
<evidence type="ECO:0000256" key="5">
    <source>
        <dbReference type="ARBA" id="ARBA00023026"/>
    </source>
</evidence>
<comment type="subcellular location">
    <subcellularLocation>
        <location evidence="1">Peroxisome</location>
    </subcellularLocation>
</comment>
<comment type="similarity">
    <text evidence="3">Belongs to the cycloisomerase 2 family.</text>
</comment>
<gene>
    <name evidence="9" type="ORF">AA0117_g6186</name>
</gene>
<keyword evidence="6" id="KW-0576">Peroxisome</keyword>
<accession>A0A4Q4NFC4</accession>
<dbReference type="InterPro" id="IPR019405">
    <property type="entry name" value="Lactonase_7-beta_prop"/>
</dbReference>
<dbReference type="AlphaFoldDB" id="A0A4Q4NFC4"/>
<dbReference type="VEuPathDB" id="FungiDB:CC77DRAFT_1023877"/>
<dbReference type="InterPro" id="IPR050282">
    <property type="entry name" value="Cycloisomerase_2"/>
</dbReference>
<dbReference type="FunFam" id="2.130.10.10:FF:000244">
    <property type="entry name" value="Carboxy-cis,cis-muconate cyclase"/>
    <property type="match status" value="1"/>
</dbReference>
<sequence>MVKHHLMIGTWTPPGVIITVAFDDETLKLELVKKTEIPEDEPISWMAFDHKRKNIYGASMKKWSSHEVKSPSEIVHTGSFPMGGHPRANDADTKTRAIFLLPAQKPPYAVYCNPFYDFAGYGNIFSVNPSGHIKENIQNFEYCEKTAIHGMVFDPSETYLYSADMWANRVWCHKKIDDEGRLETVGFTEAPAPKDHPRWVEMHPSGNYLYALMEAGNRLCEYVIDPQTKLPVYTHKTYPLIPPGIPNANTMYRSDVCFLTKSSNYLFATSRSNSFSLTGYIAAFKIAPSGAIERQICLNPTPTSGGHSNAVSPCPWSDEWLALTDDEKGGVEIYRWHDEFLARVARLEIGEKGFGMNAICYPTATDTMASKSTPGILYVTMQPKEGLSEAQFHDWYQNEHGPNRLRLPFCNNGFRYRATDLENASGSKDKPEWMAIYDFDELEWLTREPYTKLRSAPVQTQRERDTMKQIFVDRRSYDLLGEWKGEDFKDLQKVENEGEKNVMIAVSFALQDGADKEEELKKWYHEEHVPLLQKVPGWRRTRRFVTSYLDLESGHKSEKEFLALHEYAPQNGLGGPEFKAATTTDWCDKIYKDVVKERKRRVYDLYYTFGAGQRDLQSLTSKDTAPVESTEGKVKTYPAHTTSDKRPMIESFITTKDGVELQYRLEGSSDPNAPLLVLSNSILVDYGIWDDFVAEFSKATNDKYRILRYSTRGRHTLPSSSTSPISVHTLTDDVIALLDALRVKKASIVGVSLGGATALNAGLSYPDRISAFVGCDTNAFAPPSNANAWNERVGVAEKEGLKAASGEPIVGEELAEVTVRRWFAKESYDDAELAKKVQRVKDMVKTNSLPGFRDSVKALHQYDIREKMAGYKGKGAFLVGAGDGVLPKTMKENMADKLGSGVELKIVDGAGHLPMVERPTEVAQFVAKFLEG</sequence>
<evidence type="ECO:0000256" key="6">
    <source>
        <dbReference type="ARBA" id="ARBA00023140"/>
    </source>
</evidence>
<protein>
    <submittedName>
        <fullName evidence="9">Carboxy-cis,cis-muconate cyclase</fullName>
    </submittedName>
</protein>
<evidence type="ECO:0000256" key="3">
    <source>
        <dbReference type="ARBA" id="ARBA00005564"/>
    </source>
</evidence>
<dbReference type="Pfam" id="PF12697">
    <property type="entry name" value="Abhydrolase_6"/>
    <property type="match status" value="1"/>
</dbReference>
<evidence type="ECO:0000256" key="2">
    <source>
        <dbReference type="ARBA" id="ARBA00004685"/>
    </source>
</evidence>
<dbReference type="Gene3D" id="2.130.10.10">
    <property type="entry name" value="YVTN repeat-like/Quinoprotein amine dehydrogenase"/>
    <property type="match status" value="1"/>
</dbReference>
<dbReference type="Gene3D" id="3.40.50.1820">
    <property type="entry name" value="alpha/beta hydrolase"/>
    <property type="match status" value="1"/>
</dbReference>
<evidence type="ECO:0000313" key="10">
    <source>
        <dbReference type="Proteomes" id="UP000291422"/>
    </source>
</evidence>
<dbReference type="PANTHER" id="PTHR30344:SF4">
    <property type="entry name" value="CYCLASE, PUTATIVE (AFU_ORTHOLOGUE AFUA_6G11580)-RELATED"/>
    <property type="match status" value="1"/>
</dbReference>
<evidence type="ECO:0000313" key="9">
    <source>
        <dbReference type="EMBL" id="RYN75612.1"/>
    </source>
</evidence>
<comment type="pathway">
    <text evidence="2">Mycotoxin biosynthesis.</text>
</comment>
<evidence type="ECO:0000256" key="7">
    <source>
        <dbReference type="SAM" id="MobiDB-lite"/>
    </source>
</evidence>
<feature type="domain" description="AB hydrolase-1" evidence="8">
    <location>
        <begin position="687"/>
        <end position="924"/>
    </location>
</feature>
<reference evidence="10" key="1">
    <citation type="journal article" date="2019" name="bioRxiv">
        <title>Genomics, evolutionary history and diagnostics of the Alternaria alternata species group including apple and Asian pear pathotypes.</title>
        <authorList>
            <person name="Armitage A.D."/>
            <person name="Cockerton H.M."/>
            <person name="Sreenivasaprasad S."/>
            <person name="Woodhall J.W."/>
            <person name="Lane C.R."/>
            <person name="Harrison R.J."/>
            <person name="Clarkson J.P."/>
        </authorList>
    </citation>
    <scope>NUCLEOTIDE SEQUENCE [LARGE SCALE GENOMIC DNA]</scope>
    <source>
        <strain evidence="10">FERA 1177</strain>
    </source>
</reference>
<dbReference type="Proteomes" id="UP000291422">
    <property type="component" value="Unassembled WGS sequence"/>
</dbReference>
<evidence type="ECO:0000259" key="8">
    <source>
        <dbReference type="Pfam" id="PF12697"/>
    </source>
</evidence>
<feature type="region of interest" description="Disordered" evidence="7">
    <location>
        <begin position="620"/>
        <end position="640"/>
    </location>
</feature>
<dbReference type="InterPro" id="IPR029058">
    <property type="entry name" value="AB_hydrolase_fold"/>
</dbReference>
<dbReference type="SUPFAM" id="SSF53474">
    <property type="entry name" value="alpha/beta-Hydrolases"/>
    <property type="match status" value="1"/>
</dbReference>
<dbReference type="SUPFAM" id="SSF75011">
    <property type="entry name" value="3-carboxy-cis,cis-mucoante lactonizing enzyme"/>
    <property type="match status" value="1"/>
</dbReference>
<dbReference type="VEuPathDB" id="FungiDB:CC77DRAFT_996975"/>
<name>A0A4Q4NFC4_ALTAL</name>
<organism evidence="9 10">
    <name type="scientific">Alternaria alternata</name>
    <name type="common">Alternaria rot fungus</name>
    <name type="synonym">Torula alternata</name>
    <dbReference type="NCBI Taxonomy" id="5599"/>
    <lineage>
        <taxon>Eukaryota</taxon>
        <taxon>Fungi</taxon>
        <taxon>Dikarya</taxon>
        <taxon>Ascomycota</taxon>
        <taxon>Pezizomycotina</taxon>
        <taxon>Dothideomycetes</taxon>
        <taxon>Pleosporomycetidae</taxon>
        <taxon>Pleosporales</taxon>
        <taxon>Pleosporineae</taxon>
        <taxon>Pleosporaceae</taxon>
        <taxon>Alternaria</taxon>
        <taxon>Alternaria sect. Alternaria</taxon>
        <taxon>Alternaria alternata complex</taxon>
    </lineage>
</organism>